<dbReference type="Proteomes" id="UP001623592">
    <property type="component" value="Unassembled WGS sequence"/>
</dbReference>
<comment type="caution">
    <text evidence="2">The sequence shown here is derived from an EMBL/GenBank/DDBJ whole genome shotgun (WGS) entry which is preliminary data.</text>
</comment>
<evidence type="ECO:0000256" key="1">
    <source>
        <dbReference type="SAM" id="Phobius"/>
    </source>
</evidence>
<dbReference type="EMBL" id="JBJIAA010000011">
    <property type="protein sequence ID" value="MFL0251515.1"/>
    <property type="molecule type" value="Genomic_DNA"/>
</dbReference>
<evidence type="ECO:0000313" key="2">
    <source>
        <dbReference type="EMBL" id="MFL0251515.1"/>
    </source>
</evidence>
<keyword evidence="3" id="KW-1185">Reference proteome</keyword>
<name>A0ABW8TGB9_9CLOT</name>
<dbReference type="RefSeq" id="WP_406788169.1">
    <property type="nucleotide sequence ID" value="NZ_JBJIAA010000011.1"/>
</dbReference>
<accession>A0ABW8TGB9</accession>
<evidence type="ECO:0008006" key="4">
    <source>
        <dbReference type="Google" id="ProtNLM"/>
    </source>
</evidence>
<proteinExistence type="predicted"/>
<evidence type="ECO:0000313" key="3">
    <source>
        <dbReference type="Proteomes" id="UP001623592"/>
    </source>
</evidence>
<keyword evidence="1" id="KW-0812">Transmembrane</keyword>
<reference evidence="2 3" key="1">
    <citation type="submission" date="2024-11" db="EMBL/GenBank/DDBJ databases">
        <authorList>
            <person name="Heng Y.C."/>
            <person name="Lim A.C.H."/>
            <person name="Lee J.K.Y."/>
            <person name="Kittelmann S."/>
        </authorList>
    </citation>
    <scope>NUCLEOTIDE SEQUENCE [LARGE SCALE GENOMIC DNA]</scope>
    <source>
        <strain evidence="2 3">WILCCON 0114</strain>
    </source>
</reference>
<gene>
    <name evidence="2" type="ORF">ACJDT4_13925</name>
</gene>
<organism evidence="2 3">
    <name type="scientific">Clostridium neuense</name>
    <dbReference type="NCBI Taxonomy" id="1728934"/>
    <lineage>
        <taxon>Bacteria</taxon>
        <taxon>Bacillati</taxon>
        <taxon>Bacillota</taxon>
        <taxon>Clostridia</taxon>
        <taxon>Eubacteriales</taxon>
        <taxon>Clostridiaceae</taxon>
        <taxon>Clostridium</taxon>
    </lineage>
</organism>
<sequence length="71" mass="8181">MRKLAVKAQLKLIGLKNRMRKMKGEVNTVEVLVIIAVFLIITYPLYKTMISTFLNSVGTWFTTETKNIFTN</sequence>
<protein>
    <recommendedName>
        <fullName evidence="4">Flagellin Flp1-like domain-containing protein</fullName>
    </recommendedName>
</protein>
<keyword evidence="1" id="KW-1133">Transmembrane helix</keyword>
<keyword evidence="1" id="KW-0472">Membrane</keyword>
<feature type="transmembrane region" description="Helical" evidence="1">
    <location>
        <begin position="26"/>
        <end position="46"/>
    </location>
</feature>